<keyword evidence="1" id="KW-0732">Signal</keyword>
<reference evidence="2 3" key="1">
    <citation type="submission" date="2014-06" db="EMBL/GenBank/DDBJ databases">
        <title>Evolutionary Origins and Diversification of the Mycorrhizal Mutualists.</title>
        <authorList>
            <consortium name="DOE Joint Genome Institute"/>
            <consortium name="Mycorrhizal Genomics Consortium"/>
            <person name="Kohler A."/>
            <person name="Kuo A."/>
            <person name="Nagy L.G."/>
            <person name="Floudas D."/>
            <person name="Copeland A."/>
            <person name="Barry K.W."/>
            <person name="Cichocki N."/>
            <person name="Veneault-Fourrey C."/>
            <person name="LaButti K."/>
            <person name="Lindquist E.A."/>
            <person name="Lipzen A."/>
            <person name="Lundell T."/>
            <person name="Morin E."/>
            <person name="Murat C."/>
            <person name="Riley R."/>
            <person name="Ohm R."/>
            <person name="Sun H."/>
            <person name="Tunlid A."/>
            <person name="Henrissat B."/>
            <person name="Grigoriev I.V."/>
            <person name="Hibbett D.S."/>
            <person name="Martin F."/>
        </authorList>
    </citation>
    <scope>NUCLEOTIDE SEQUENCE [LARGE SCALE GENOMIC DNA]</scope>
    <source>
        <strain evidence="2 3">SS14</strain>
    </source>
</reference>
<evidence type="ECO:0000256" key="1">
    <source>
        <dbReference type="SAM" id="SignalP"/>
    </source>
</evidence>
<accession>A0A0C9VT62</accession>
<name>A0A0C9VT62_SPHS4</name>
<organism evidence="2 3">
    <name type="scientific">Sphaerobolus stellatus (strain SS14)</name>
    <dbReference type="NCBI Taxonomy" id="990650"/>
    <lineage>
        <taxon>Eukaryota</taxon>
        <taxon>Fungi</taxon>
        <taxon>Dikarya</taxon>
        <taxon>Basidiomycota</taxon>
        <taxon>Agaricomycotina</taxon>
        <taxon>Agaricomycetes</taxon>
        <taxon>Phallomycetidae</taxon>
        <taxon>Geastrales</taxon>
        <taxon>Sphaerobolaceae</taxon>
        <taxon>Sphaerobolus</taxon>
    </lineage>
</organism>
<evidence type="ECO:0000313" key="2">
    <source>
        <dbReference type="EMBL" id="KIJ41710.1"/>
    </source>
</evidence>
<protein>
    <submittedName>
        <fullName evidence="2">Uncharacterized protein</fullName>
    </submittedName>
</protein>
<feature type="signal peptide" evidence="1">
    <location>
        <begin position="1"/>
        <end position="20"/>
    </location>
</feature>
<dbReference type="Proteomes" id="UP000054279">
    <property type="component" value="Unassembled WGS sequence"/>
</dbReference>
<feature type="chain" id="PRO_5002215410" evidence="1">
    <location>
        <begin position="21"/>
        <end position="110"/>
    </location>
</feature>
<dbReference type="AlphaFoldDB" id="A0A0C9VT62"/>
<sequence>MHFQLSAIFSLSVLAVSTMASQQVDFLPGVTLTFADGNTEHFNFDTCILAHDASGSAVDTAVFTESAICNVYNQAKCEGTSEPIEFPPFVPIPNPFVGGFIVNSARCVSN</sequence>
<dbReference type="EMBL" id="KN837135">
    <property type="protein sequence ID" value="KIJ41710.1"/>
    <property type="molecule type" value="Genomic_DNA"/>
</dbReference>
<gene>
    <name evidence="2" type="ORF">M422DRAFT_255329</name>
</gene>
<evidence type="ECO:0000313" key="3">
    <source>
        <dbReference type="Proteomes" id="UP000054279"/>
    </source>
</evidence>
<keyword evidence="3" id="KW-1185">Reference proteome</keyword>
<proteinExistence type="predicted"/>
<dbReference type="HOGENOM" id="CLU_171285_0_0_1"/>